<reference evidence="5 6" key="1">
    <citation type="submission" date="2019-09" db="EMBL/GenBank/DDBJ databases">
        <authorList>
            <person name="Depoorter E."/>
        </authorList>
    </citation>
    <scope>NUCLEOTIDE SEQUENCE [LARGE SCALE GENOMIC DNA]</scope>
    <source>
        <strain evidence="5">LMG 13014</strain>
    </source>
</reference>
<dbReference type="InterPro" id="IPR001482">
    <property type="entry name" value="T2SS/T4SS_dom"/>
</dbReference>
<evidence type="ECO:0000313" key="5">
    <source>
        <dbReference type="EMBL" id="VWB97367.1"/>
    </source>
</evidence>
<accession>A0A6P2NR22</accession>
<dbReference type="EMBL" id="CABVQC010000033">
    <property type="protein sequence ID" value="VWB97367.1"/>
    <property type="molecule type" value="Genomic_DNA"/>
</dbReference>
<dbReference type="Gene3D" id="3.30.450.90">
    <property type="match status" value="1"/>
</dbReference>
<dbReference type="PANTHER" id="PTHR30258:SF3">
    <property type="entry name" value="SLL1921 PROTEIN"/>
    <property type="match status" value="1"/>
</dbReference>
<dbReference type="Gene3D" id="3.40.50.300">
    <property type="entry name" value="P-loop containing nucleotide triphosphate hydrolases"/>
    <property type="match status" value="1"/>
</dbReference>
<evidence type="ECO:0000256" key="1">
    <source>
        <dbReference type="ARBA" id="ARBA00006611"/>
    </source>
</evidence>
<organism evidence="5 6">
    <name type="scientific">Burkholderia aenigmatica</name>
    <dbReference type="NCBI Taxonomy" id="2015348"/>
    <lineage>
        <taxon>Bacteria</taxon>
        <taxon>Pseudomonadati</taxon>
        <taxon>Pseudomonadota</taxon>
        <taxon>Betaproteobacteria</taxon>
        <taxon>Burkholderiales</taxon>
        <taxon>Burkholderiaceae</taxon>
        <taxon>Burkholderia</taxon>
        <taxon>Burkholderia cepacia complex</taxon>
    </lineage>
</organism>
<dbReference type="GO" id="GO:0005886">
    <property type="term" value="C:plasma membrane"/>
    <property type="evidence" value="ECO:0007669"/>
    <property type="project" value="TreeGrafter"/>
</dbReference>
<evidence type="ECO:0000256" key="2">
    <source>
        <dbReference type="ARBA" id="ARBA00022741"/>
    </source>
</evidence>
<proteinExistence type="inferred from homology"/>
<comment type="similarity">
    <text evidence="1">Belongs to the GSP E family.</text>
</comment>
<dbReference type="RefSeq" id="WP_175024147.1">
    <property type="nucleotide sequence ID" value="NZ_CABVQC010000033.1"/>
</dbReference>
<dbReference type="PANTHER" id="PTHR30258">
    <property type="entry name" value="TYPE II SECRETION SYSTEM PROTEIN GSPE-RELATED"/>
    <property type="match status" value="1"/>
</dbReference>
<dbReference type="Proteomes" id="UP000494261">
    <property type="component" value="Unassembled WGS sequence"/>
</dbReference>
<dbReference type="GO" id="GO:0016887">
    <property type="term" value="F:ATP hydrolysis activity"/>
    <property type="evidence" value="ECO:0007669"/>
    <property type="project" value="TreeGrafter"/>
</dbReference>
<sequence length="528" mass="58532">MDVDFKDESSALPLPESFVEKTAIDTLKRTVYVERTSAGDPVLLTWVDRNRSRGIVFTVKPVEFDEVVRLRNSGLRQAEESDVDMKVKAEAIEIIKTAARYRAHDLHFNLRGSHTEIQIGVNGGLRVLAQKTQQDGEALTRAIYQGIAKVRDASYNILDFQNAQIPGEALPPETLLTSVRIIRGPSFPQAQGGAFMTLRLQYATAQVEQVQLKALELPRRPEGSFQLGGMGFRPKSLEKVRLLMDAPNGIVIFTGPTASGKTTSLYEVLKEQARKKPQSRQVTIEDPVEYPMTWGVQMAVTNARNEAEAGAAFLDRVRVALRMAPKIMLFGELRGPDVTAAAIEAAVTGHQVWTTLHVTDPFLFVDRIEIMDSRRLARKVFCDHKIVRGVIAQRLLPQLCRRCSQPLHKAPDALSARIVNALRTWGDLKLVRLKGAGCEHCNYDGTTVRFAVAEVVVMDAKVMKDFVLHGSEAARDNYYARPDADPSMLASAIHYALSGTVDPRDVETEVDLIEPKSAAHVGAKHVQH</sequence>
<keyword evidence="3" id="KW-0067">ATP-binding</keyword>
<evidence type="ECO:0000313" key="6">
    <source>
        <dbReference type="Proteomes" id="UP000494261"/>
    </source>
</evidence>
<dbReference type="GO" id="GO:0005524">
    <property type="term" value="F:ATP binding"/>
    <property type="evidence" value="ECO:0007669"/>
    <property type="project" value="UniProtKB-KW"/>
</dbReference>
<feature type="domain" description="Bacterial type II secretion system protein E" evidence="4">
    <location>
        <begin position="93"/>
        <end position="501"/>
    </location>
</feature>
<dbReference type="SUPFAM" id="SSF52540">
    <property type="entry name" value="P-loop containing nucleoside triphosphate hydrolases"/>
    <property type="match status" value="1"/>
</dbReference>
<name>A0A6P2NR22_9BURK</name>
<evidence type="ECO:0000259" key="4">
    <source>
        <dbReference type="Pfam" id="PF00437"/>
    </source>
</evidence>
<dbReference type="InterPro" id="IPR027417">
    <property type="entry name" value="P-loop_NTPase"/>
</dbReference>
<dbReference type="AlphaFoldDB" id="A0A6P2NR22"/>
<evidence type="ECO:0000256" key="3">
    <source>
        <dbReference type="ARBA" id="ARBA00022840"/>
    </source>
</evidence>
<gene>
    <name evidence="5" type="ORF">BLA13014_04550</name>
</gene>
<dbReference type="Pfam" id="PF00437">
    <property type="entry name" value="T2SSE"/>
    <property type="match status" value="1"/>
</dbReference>
<protein>
    <submittedName>
        <fullName evidence="5">Type II/IV secretion system protein</fullName>
    </submittedName>
</protein>
<keyword evidence="2" id="KW-0547">Nucleotide-binding</keyword>